<keyword evidence="2" id="KW-0418">Kinase</keyword>
<keyword evidence="7" id="KW-0732">Signal</keyword>
<dbReference type="InterPro" id="IPR011712">
    <property type="entry name" value="Sig_transdc_His_kin_sub3_dim/P"/>
</dbReference>
<evidence type="ECO:0000256" key="2">
    <source>
        <dbReference type="ARBA" id="ARBA00022777"/>
    </source>
</evidence>
<dbReference type="GO" id="GO:0000155">
    <property type="term" value="F:phosphorelay sensor kinase activity"/>
    <property type="evidence" value="ECO:0007669"/>
    <property type="project" value="InterPro"/>
</dbReference>
<feature type="transmembrane region" description="Helical" evidence="6">
    <location>
        <begin position="409"/>
        <end position="431"/>
    </location>
</feature>
<organism evidence="9 10">
    <name type="scientific">Flavobacterium kingsejongi</name>
    <dbReference type="NCBI Taxonomy" id="1678728"/>
    <lineage>
        <taxon>Bacteria</taxon>
        <taxon>Pseudomonadati</taxon>
        <taxon>Bacteroidota</taxon>
        <taxon>Flavobacteriia</taxon>
        <taxon>Flavobacteriales</taxon>
        <taxon>Flavobacteriaceae</taxon>
        <taxon>Flavobacterium</taxon>
    </lineage>
</organism>
<proteinExistence type="predicted"/>
<feature type="coiled-coil region" evidence="5">
    <location>
        <begin position="444"/>
        <end position="471"/>
    </location>
</feature>
<dbReference type="EMBL" id="CP020919">
    <property type="protein sequence ID" value="AWG25261.1"/>
    <property type="molecule type" value="Genomic_DNA"/>
</dbReference>
<dbReference type="InterPro" id="IPR003594">
    <property type="entry name" value="HATPase_dom"/>
</dbReference>
<keyword evidence="1" id="KW-0808">Transferase</keyword>
<dbReference type="GO" id="GO:0016020">
    <property type="term" value="C:membrane"/>
    <property type="evidence" value="ECO:0007669"/>
    <property type="project" value="InterPro"/>
</dbReference>
<dbReference type="RefSeq" id="WP_108736864.1">
    <property type="nucleotide sequence ID" value="NZ_CP020919.1"/>
</dbReference>
<evidence type="ECO:0000313" key="9">
    <source>
        <dbReference type="EMBL" id="AWG25261.1"/>
    </source>
</evidence>
<dbReference type="SMART" id="SM00387">
    <property type="entry name" value="HATPase_c"/>
    <property type="match status" value="1"/>
</dbReference>
<dbReference type="Pfam" id="PF07730">
    <property type="entry name" value="HisKA_3"/>
    <property type="match status" value="1"/>
</dbReference>
<evidence type="ECO:0000259" key="8">
    <source>
        <dbReference type="PROSITE" id="PS50109"/>
    </source>
</evidence>
<dbReference type="InterPro" id="IPR036890">
    <property type="entry name" value="HATPase_C_sf"/>
</dbReference>
<evidence type="ECO:0000256" key="1">
    <source>
        <dbReference type="ARBA" id="ARBA00022679"/>
    </source>
</evidence>
<keyword evidence="6" id="KW-0472">Membrane</keyword>
<feature type="domain" description="Histidine kinase" evidence="8">
    <location>
        <begin position="474"/>
        <end position="667"/>
    </location>
</feature>
<dbReference type="PROSITE" id="PS50109">
    <property type="entry name" value="HIS_KIN"/>
    <property type="match status" value="1"/>
</dbReference>
<dbReference type="SUPFAM" id="SSF55874">
    <property type="entry name" value="ATPase domain of HSP90 chaperone/DNA topoisomerase II/histidine kinase"/>
    <property type="match status" value="1"/>
</dbReference>
<evidence type="ECO:0000256" key="7">
    <source>
        <dbReference type="SAM" id="SignalP"/>
    </source>
</evidence>
<dbReference type="InterPro" id="IPR050482">
    <property type="entry name" value="Sensor_HK_TwoCompSys"/>
</dbReference>
<dbReference type="CDD" id="cd16917">
    <property type="entry name" value="HATPase_UhpB-NarQ-NarX-like"/>
    <property type="match status" value="1"/>
</dbReference>
<dbReference type="InterPro" id="IPR005467">
    <property type="entry name" value="His_kinase_dom"/>
</dbReference>
<dbReference type="PANTHER" id="PTHR24421">
    <property type="entry name" value="NITRATE/NITRITE SENSOR PROTEIN NARX-RELATED"/>
    <property type="match status" value="1"/>
</dbReference>
<name>A0A2S1LNK4_9FLAO</name>
<feature type="repeat" description="TPR" evidence="4">
    <location>
        <begin position="170"/>
        <end position="203"/>
    </location>
</feature>
<evidence type="ECO:0000313" key="10">
    <source>
        <dbReference type="Proteomes" id="UP000244677"/>
    </source>
</evidence>
<evidence type="ECO:0000256" key="3">
    <source>
        <dbReference type="ARBA" id="ARBA00023012"/>
    </source>
</evidence>
<dbReference type="KEGG" id="fki:FK004_08445"/>
<protein>
    <recommendedName>
        <fullName evidence="8">Histidine kinase domain-containing protein</fullName>
    </recommendedName>
</protein>
<keyword evidence="10" id="KW-1185">Reference proteome</keyword>
<keyword evidence="6" id="KW-1133">Transmembrane helix</keyword>
<dbReference type="PROSITE" id="PS50005">
    <property type="entry name" value="TPR"/>
    <property type="match status" value="1"/>
</dbReference>
<feature type="chain" id="PRO_5015683053" description="Histidine kinase domain-containing protein" evidence="7">
    <location>
        <begin position="22"/>
        <end position="669"/>
    </location>
</feature>
<gene>
    <name evidence="9" type="ORF">FK004_08445</name>
</gene>
<dbReference type="OrthoDB" id="9778366at2"/>
<dbReference type="Pfam" id="PF02518">
    <property type="entry name" value="HATPase_c"/>
    <property type="match status" value="1"/>
</dbReference>
<reference evidence="9 10" key="1">
    <citation type="submission" date="2017-04" db="EMBL/GenBank/DDBJ databases">
        <title>Complete genome sequence of Flavobacterium kingsejong AJ004.</title>
        <authorList>
            <person name="Lee P.C."/>
        </authorList>
    </citation>
    <scope>NUCLEOTIDE SEQUENCE [LARGE SCALE GENOMIC DNA]</scope>
    <source>
        <strain evidence="9 10">AJ004</strain>
    </source>
</reference>
<dbReference type="SUPFAM" id="SSF48452">
    <property type="entry name" value="TPR-like"/>
    <property type="match status" value="1"/>
</dbReference>
<dbReference type="GO" id="GO:0046983">
    <property type="term" value="F:protein dimerization activity"/>
    <property type="evidence" value="ECO:0007669"/>
    <property type="project" value="InterPro"/>
</dbReference>
<keyword evidence="4" id="KW-0802">TPR repeat</keyword>
<evidence type="ECO:0000256" key="6">
    <source>
        <dbReference type="SAM" id="Phobius"/>
    </source>
</evidence>
<keyword evidence="3" id="KW-0902">Two-component regulatory system</keyword>
<dbReference type="Proteomes" id="UP000244677">
    <property type="component" value="Chromosome"/>
</dbReference>
<sequence length="669" mass="76686">MHIRFLLILCFTVLQALPIQAQQMLPLNEKSYIDSLNRSIKTQVSDSLKADAQYLLADYWRVRDTIKGRYYLQQAKKYSGNSPYLNAEYFFYEGQFYTTRNKEKAAASYKKAQIALAKFNTKAALVLQASAWYNYAIMSKDKEGYPFVMKILTEKTIPLAQRSGNKERLAHYYSQFGTILMYNAKFEEAEDYNQKAIDLLEKDFPRSSTLLLAYIGAATNLIYANKKDVARKMLDGAKAILAPYPESVNYAFYELTECQYAISKANFEAALKSADRGIALARKNNQAQMLQMLYFRKYEAFMHQKRYLEARKLLMDLLQEGTITKDANNSKTIYAELMKINELIGDKDAAYQWLKKYSTLSDSLSGVRLQETVSALEAKYRNVESEKEIGTLQTEKAEQALAASTNRKYSWLLGGICCLLLIIALFSYSYSLNNKKLIRQKEINHKQEIQKREHEEQLKIAKAMLEGEETERERIAKDLHDGLGGMLAGVKINFSGWASKNLTEEKRNDFDKITQQLDRSVGELRSVARNLMPESLLKFGLETALKDLCEFYMDDRLTIDLQTYNIQPGIPLAVQLNLYRIVQELLSNSIKHGKSTNILLQCSQSDDTFFITVEDNGIGFRWEDIRDKKGMGMHNVRNRVEYLKGKLEINSQPGEGTTINIELHTHGNA</sequence>
<feature type="signal peptide" evidence="7">
    <location>
        <begin position="1"/>
        <end position="21"/>
    </location>
</feature>
<accession>A0A2S1LNK4</accession>
<dbReference type="Gene3D" id="3.30.565.10">
    <property type="entry name" value="Histidine kinase-like ATPase, C-terminal domain"/>
    <property type="match status" value="1"/>
</dbReference>
<dbReference type="InterPro" id="IPR019734">
    <property type="entry name" value="TPR_rpt"/>
</dbReference>
<evidence type="ECO:0000256" key="4">
    <source>
        <dbReference type="PROSITE-ProRule" id="PRU00339"/>
    </source>
</evidence>
<evidence type="ECO:0000256" key="5">
    <source>
        <dbReference type="SAM" id="Coils"/>
    </source>
</evidence>
<keyword evidence="5" id="KW-0175">Coiled coil</keyword>
<keyword evidence="6" id="KW-0812">Transmembrane</keyword>
<dbReference type="Gene3D" id="1.20.5.1930">
    <property type="match status" value="1"/>
</dbReference>
<dbReference type="InterPro" id="IPR011990">
    <property type="entry name" value="TPR-like_helical_dom_sf"/>
</dbReference>
<dbReference type="AlphaFoldDB" id="A0A2S1LNK4"/>